<reference evidence="2 3" key="1">
    <citation type="journal article" date="2016" name="Nat. Commun.">
        <title>Extremotolerant tardigrade genome and improved radiotolerance of human cultured cells by tardigrade-unique protein.</title>
        <authorList>
            <person name="Hashimoto T."/>
            <person name="Horikawa D.D."/>
            <person name="Saito Y."/>
            <person name="Kuwahara H."/>
            <person name="Kozuka-Hata H."/>
            <person name="Shin-I T."/>
            <person name="Minakuchi Y."/>
            <person name="Ohishi K."/>
            <person name="Motoyama A."/>
            <person name="Aizu T."/>
            <person name="Enomoto A."/>
            <person name="Kondo K."/>
            <person name="Tanaka S."/>
            <person name="Hara Y."/>
            <person name="Koshikawa S."/>
            <person name="Sagara H."/>
            <person name="Miura T."/>
            <person name="Yokobori S."/>
            <person name="Miyagawa K."/>
            <person name="Suzuki Y."/>
            <person name="Kubo T."/>
            <person name="Oyama M."/>
            <person name="Kohara Y."/>
            <person name="Fujiyama A."/>
            <person name="Arakawa K."/>
            <person name="Katayama T."/>
            <person name="Toyoda A."/>
            <person name="Kunieda T."/>
        </authorList>
    </citation>
    <scope>NUCLEOTIDE SEQUENCE [LARGE SCALE GENOMIC DNA]</scope>
    <source>
        <strain evidence="2 3">YOKOZUNA-1</strain>
    </source>
</reference>
<dbReference type="Proteomes" id="UP000186922">
    <property type="component" value="Unassembled WGS sequence"/>
</dbReference>
<sequence length="152" mass="16916">MPGAKRQGGNLNAMTQGSTSPRELHPPPYNIPICPINLTPFHTSTFPRLHLQQKTGPKIEEGELTAQVTLPSSAKLRRPRRCRRRAITWKSEGKLRERKRGSRNGNAQLDVTAKASCHCASSGWDIDTRHPGIVLFLFASVTDWQLPVLSLT</sequence>
<feature type="compositionally biased region" description="Polar residues" evidence="1">
    <location>
        <begin position="9"/>
        <end position="21"/>
    </location>
</feature>
<evidence type="ECO:0000313" key="2">
    <source>
        <dbReference type="EMBL" id="GAV09297.1"/>
    </source>
</evidence>
<evidence type="ECO:0000256" key="1">
    <source>
        <dbReference type="SAM" id="MobiDB-lite"/>
    </source>
</evidence>
<evidence type="ECO:0000313" key="3">
    <source>
        <dbReference type="Proteomes" id="UP000186922"/>
    </source>
</evidence>
<keyword evidence="3" id="KW-1185">Reference proteome</keyword>
<protein>
    <submittedName>
        <fullName evidence="2">Uncharacterized protein</fullName>
    </submittedName>
</protein>
<dbReference type="AlphaFoldDB" id="A0A1D1W7C1"/>
<organism evidence="2 3">
    <name type="scientific">Ramazzottius varieornatus</name>
    <name type="common">Water bear</name>
    <name type="synonym">Tardigrade</name>
    <dbReference type="NCBI Taxonomy" id="947166"/>
    <lineage>
        <taxon>Eukaryota</taxon>
        <taxon>Metazoa</taxon>
        <taxon>Ecdysozoa</taxon>
        <taxon>Tardigrada</taxon>
        <taxon>Eutardigrada</taxon>
        <taxon>Parachela</taxon>
        <taxon>Hypsibioidea</taxon>
        <taxon>Ramazzottiidae</taxon>
        <taxon>Ramazzottius</taxon>
    </lineage>
</organism>
<accession>A0A1D1W7C1</accession>
<proteinExistence type="predicted"/>
<name>A0A1D1W7C1_RAMVA</name>
<gene>
    <name evidence="2" type="primary">RvY_18864-1</name>
    <name evidence="2" type="synonym">RvY_18864.1</name>
    <name evidence="2" type="ORF">RvY_18864</name>
</gene>
<comment type="caution">
    <text evidence="2">The sequence shown here is derived from an EMBL/GenBank/DDBJ whole genome shotgun (WGS) entry which is preliminary data.</text>
</comment>
<dbReference type="EMBL" id="BDGG01000021">
    <property type="protein sequence ID" value="GAV09297.1"/>
    <property type="molecule type" value="Genomic_DNA"/>
</dbReference>
<feature type="region of interest" description="Disordered" evidence="1">
    <location>
        <begin position="1"/>
        <end position="28"/>
    </location>
</feature>